<sequence length="450" mass="52157">MTVFDELAETDGDDEFKAWVSDVYDAKQKVIDFVASRREGQPVGRFDGYLKGSFNLSLIIRFDDGGPKAVIRFPKPGITATNLRDEKVKNEVQVLEFLRERTTVPVPLVVSWGLTKDIPALLGPFVIMDFVDGTCLATILQQPTENTRGEVVLKSDMDDTKLDYIYEPLADYMLQLSRLDFTTIGAITKNSSSNEWDASARPLTYNMNELRTVVSKFLTKEDPTAPFKSANSYLHSLADEHLVHLQTQRNLANNRDDARKRFIARHRFKKLISRYCIGDTGPFKLYCDDLQPSNILADPDTFRITAVLNFEFTNAMPAQFTYDPPWWLLLLGPDMWLERHSMEEFLVRYVPRMEQFLKALERVEKKTNLESSPSDPLFSDWMRDSWATGRFWFDYGIRKSFDIDAVYWAALHKEGDDVLDREMEEEMKNFVDLKMDQLRAYDEECRVRFP</sequence>
<dbReference type="EMBL" id="KZ107839">
    <property type="protein sequence ID" value="OSS52589.1"/>
    <property type="molecule type" value="Genomic_DNA"/>
</dbReference>
<accession>A0A1Y2M9W7</accession>
<name>A0A1Y2M9W7_EPING</name>
<evidence type="ECO:0000313" key="2">
    <source>
        <dbReference type="Proteomes" id="UP000193240"/>
    </source>
</evidence>
<gene>
    <name evidence="1" type="ORF">B5807_02543</name>
</gene>
<dbReference type="Gene3D" id="3.30.200.20">
    <property type="entry name" value="Phosphorylase Kinase, domain 1"/>
    <property type="match status" value="1"/>
</dbReference>
<keyword evidence="2" id="KW-1185">Reference proteome</keyword>
<evidence type="ECO:0000313" key="1">
    <source>
        <dbReference type="EMBL" id="OSS52589.1"/>
    </source>
</evidence>
<dbReference type="AlphaFoldDB" id="A0A1Y2M9W7"/>
<dbReference type="InParanoid" id="A0A1Y2M9W7"/>
<dbReference type="InterPro" id="IPR051678">
    <property type="entry name" value="AGP_Transferase"/>
</dbReference>
<proteinExistence type="predicted"/>
<dbReference type="Proteomes" id="UP000193240">
    <property type="component" value="Unassembled WGS sequence"/>
</dbReference>
<dbReference type="STRING" id="105696.A0A1Y2M9W7"/>
<dbReference type="SUPFAM" id="SSF56112">
    <property type="entry name" value="Protein kinase-like (PK-like)"/>
    <property type="match status" value="1"/>
</dbReference>
<dbReference type="PANTHER" id="PTHR21310:SF37">
    <property type="entry name" value="AMINOGLYCOSIDE PHOSPHOTRANSFERASE DOMAIN-CONTAINING PROTEIN"/>
    <property type="match status" value="1"/>
</dbReference>
<reference evidence="1 2" key="1">
    <citation type="journal article" date="2017" name="Genome Announc.">
        <title>Genome sequence of the saprophytic ascomycete Epicoccum nigrum ICMP 19927 strain isolated from New Zealand.</title>
        <authorList>
            <person name="Fokin M."/>
            <person name="Fleetwood D."/>
            <person name="Weir B.S."/>
            <person name="Villas-Boas S.G."/>
        </authorList>
    </citation>
    <scope>NUCLEOTIDE SEQUENCE [LARGE SCALE GENOMIC DNA]</scope>
    <source>
        <strain evidence="1 2">ICMP 19927</strain>
    </source>
</reference>
<dbReference type="PANTHER" id="PTHR21310">
    <property type="entry name" value="AMINOGLYCOSIDE PHOSPHOTRANSFERASE-RELATED-RELATED"/>
    <property type="match status" value="1"/>
</dbReference>
<dbReference type="InterPro" id="IPR011009">
    <property type="entry name" value="Kinase-like_dom_sf"/>
</dbReference>
<protein>
    <submittedName>
        <fullName evidence="1">Uncharacterized protein</fullName>
    </submittedName>
</protein>
<organism evidence="1 2">
    <name type="scientific">Epicoccum nigrum</name>
    <name type="common">Soil fungus</name>
    <name type="synonym">Epicoccum purpurascens</name>
    <dbReference type="NCBI Taxonomy" id="105696"/>
    <lineage>
        <taxon>Eukaryota</taxon>
        <taxon>Fungi</taxon>
        <taxon>Dikarya</taxon>
        <taxon>Ascomycota</taxon>
        <taxon>Pezizomycotina</taxon>
        <taxon>Dothideomycetes</taxon>
        <taxon>Pleosporomycetidae</taxon>
        <taxon>Pleosporales</taxon>
        <taxon>Pleosporineae</taxon>
        <taxon>Didymellaceae</taxon>
        <taxon>Epicoccum</taxon>
    </lineage>
</organism>
<dbReference type="OMA" id="MRPSNML"/>